<dbReference type="GO" id="GO:0005524">
    <property type="term" value="F:ATP binding"/>
    <property type="evidence" value="ECO:0007669"/>
    <property type="project" value="UniProtKB-KW"/>
</dbReference>
<gene>
    <name evidence="11" type="ORF">IX38_22320</name>
</gene>
<dbReference type="SUPFAM" id="SSF140356">
    <property type="entry name" value="PPK N-terminal domain-like"/>
    <property type="match status" value="1"/>
</dbReference>
<comment type="similarity">
    <text evidence="6">Belongs to the polyphosphate kinase 1 (PPK1) family.</text>
</comment>
<evidence type="ECO:0000259" key="8">
    <source>
        <dbReference type="Pfam" id="PF13089"/>
    </source>
</evidence>
<evidence type="ECO:0000256" key="2">
    <source>
        <dbReference type="ARBA" id="ARBA00022679"/>
    </source>
</evidence>
<dbReference type="InterPro" id="IPR024953">
    <property type="entry name" value="PP_kinase_middle"/>
</dbReference>
<keyword evidence="5" id="KW-0067">ATP-binding</keyword>
<dbReference type="InterPro" id="IPR041108">
    <property type="entry name" value="PP_kinase_C_1"/>
</dbReference>
<name>A0A085YXQ1_9FLAO</name>
<dbReference type="InterPro" id="IPR036830">
    <property type="entry name" value="PP_kinase_middle_dom_sf"/>
</dbReference>
<feature type="domain" description="Polyphosphate kinase N-terminal" evidence="8">
    <location>
        <begin position="5"/>
        <end position="105"/>
    </location>
</feature>
<feature type="domain" description="Polyphosphate kinase C-terminal" evidence="10">
    <location>
        <begin position="317"/>
        <end position="481"/>
    </location>
</feature>
<evidence type="ECO:0000259" key="9">
    <source>
        <dbReference type="Pfam" id="PF13090"/>
    </source>
</evidence>
<dbReference type="EMBL" id="JPRO01000036">
    <property type="protein sequence ID" value="KFE96964.1"/>
    <property type="molecule type" value="Genomic_DNA"/>
</dbReference>
<dbReference type="Pfam" id="PF13089">
    <property type="entry name" value="PP_kinase_N"/>
    <property type="match status" value="1"/>
</dbReference>
<dbReference type="OrthoDB" id="9761456at2"/>
<evidence type="ECO:0000256" key="4">
    <source>
        <dbReference type="ARBA" id="ARBA00022777"/>
    </source>
</evidence>
<dbReference type="NCBIfam" id="NF003917">
    <property type="entry name" value="PRK05443.1-1"/>
    <property type="match status" value="1"/>
</dbReference>
<dbReference type="GO" id="GO:0006799">
    <property type="term" value="P:polyphosphate biosynthetic process"/>
    <property type="evidence" value="ECO:0007669"/>
    <property type="project" value="InterPro"/>
</dbReference>
<dbReference type="Gene3D" id="3.30.1840.10">
    <property type="entry name" value="Polyphosphate kinase middle domain"/>
    <property type="match status" value="1"/>
</dbReference>
<feature type="domain" description="Polyphosphate kinase middle" evidence="7">
    <location>
        <begin position="116"/>
        <end position="292"/>
    </location>
</feature>
<dbReference type="PANTHER" id="PTHR30218">
    <property type="entry name" value="POLYPHOSPHATE KINASE"/>
    <property type="match status" value="1"/>
</dbReference>
<dbReference type="SUPFAM" id="SSF143724">
    <property type="entry name" value="PHP14-like"/>
    <property type="match status" value="1"/>
</dbReference>
<keyword evidence="12" id="KW-1185">Reference proteome</keyword>
<evidence type="ECO:0000256" key="1">
    <source>
        <dbReference type="ARBA" id="ARBA00022553"/>
    </source>
</evidence>
<keyword evidence="4" id="KW-0418">Kinase</keyword>
<evidence type="ECO:0000313" key="12">
    <source>
        <dbReference type="Proteomes" id="UP000028703"/>
    </source>
</evidence>
<dbReference type="eggNOG" id="COG0855">
    <property type="taxonomic scope" value="Bacteria"/>
</dbReference>
<dbReference type="Gene3D" id="3.30.870.10">
    <property type="entry name" value="Endonuclease Chain A"/>
    <property type="match status" value="2"/>
</dbReference>
<evidence type="ECO:0000313" key="11">
    <source>
        <dbReference type="EMBL" id="KFE96964.1"/>
    </source>
</evidence>
<comment type="caution">
    <text evidence="11">The sequence shown here is derived from an EMBL/GenBank/DDBJ whole genome shotgun (WGS) entry which is preliminary data.</text>
</comment>
<dbReference type="STRING" id="421531.IX38_22320"/>
<dbReference type="AlphaFoldDB" id="A0A085YXQ1"/>
<sequence length="674" mass="77877">MKNRYKQRDLSWLDFNERVLLEAATSDVPLMERFNFLSIFSSNLDEFYRVRMPSLVFSDHKNKNAHARKILNTVQMRIDSQQEKFGLLLRNQLIPELNAEGIEILYQKPLYHTLSEELGEYFYTEVLGLLEIVPLKRNRIKKFFAKNNVLYQVIVCEDQNEHQQYFIVNIPTDILSRFYTVYRVGKQMICFLDDIMKNFLPSVIRHYTVKKILNIKITRDAELDLQDEYEGDLAEKIERQLKKRDLGDATRLLYERGADEITLDHIIKCLGISKKNIVEGGAYHHLKDLSSLPVNRTDLLYKPLIHISPALKDATSVLETIGKEDLIIHTPYHSYNTVLKFFNEAATNPEVNEIYTTLYRVAGNSKIARALITAARNGKKVTVFIELKARFDEENNLRWAAEMKNAGVKIINSIPGLKVHAKVALIVKKVSGKQTKHALIATGNLNEITSRFYTDHVFFTSHKKITKELKNLFSFLTERRKPFGHEEIKFDNLLVSQFNLQKQFLKLIDTEISNAKNDKPAGIILKMNNLEDMVLIEKLYEAAEAGVKIDLLVRSICCLNPEVPSLKNISAKRIVSRYLEHGRVFIFKNGGIPKVYLGSSDWMNRNIYHRIEVCCPVYNEKIKNEVMAIVDLQLNDRRKATAVNHPGDIWNEQTKIKTSDSQTGIYRFLSKNSS</sequence>
<accession>A0A085YXQ1</accession>
<dbReference type="GO" id="GO:0008976">
    <property type="term" value="F:polyphosphate kinase activity"/>
    <property type="evidence" value="ECO:0007669"/>
    <property type="project" value="UniProtKB-EC"/>
</dbReference>
<keyword evidence="1 6" id="KW-0597">Phosphoprotein</keyword>
<dbReference type="InterPro" id="IPR025200">
    <property type="entry name" value="PPK_C_dom2"/>
</dbReference>
<dbReference type="Gene3D" id="1.20.58.310">
    <property type="entry name" value="Polyphosphate kinase N-terminal domain"/>
    <property type="match status" value="1"/>
</dbReference>
<comment type="PTM">
    <text evidence="6">An intermediate of this reaction is the autophosphorylated ppk in which a phosphate is covalently linked to a histidine residue through a N-P bond.</text>
</comment>
<dbReference type="Pfam" id="PF02503">
    <property type="entry name" value="PP_kinase"/>
    <property type="match status" value="1"/>
</dbReference>
<keyword evidence="3" id="KW-0547">Nucleotide-binding</keyword>
<evidence type="ECO:0000259" key="7">
    <source>
        <dbReference type="Pfam" id="PF02503"/>
    </source>
</evidence>
<comment type="function">
    <text evidence="6">Catalyzes the reversible transfer of the terminal phosphate of ATP to form a long-chain polyphosphate (polyP).</text>
</comment>
<evidence type="ECO:0000256" key="6">
    <source>
        <dbReference type="RuleBase" id="RU003800"/>
    </source>
</evidence>
<dbReference type="NCBIfam" id="TIGR03705">
    <property type="entry name" value="poly_P_kin"/>
    <property type="match status" value="1"/>
</dbReference>
<evidence type="ECO:0000256" key="5">
    <source>
        <dbReference type="ARBA" id="ARBA00022840"/>
    </source>
</evidence>
<dbReference type="PIRSF" id="PIRSF015589">
    <property type="entry name" value="PP_kinase"/>
    <property type="match status" value="1"/>
</dbReference>
<dbReference type="EC" id="2.7.4.1" evidence="6"/>
<dbReference type="InterPro" id="IPR036832">
    <property type="entry name" value="PPK_N_dom_sf"/>
</dbReference>
<reference evidence="11 12" key="1">
    <citation type="submission" date="2014-07" db="EMBL/GenBank/DDBJ databases">
        <title>Genome of Chryseobacterium luteum DSM 18605.</title>
        <authorList>
            <person name="Stropko S.J."/>
            <person name="Pipes S.E."/>
            <person name="Newman J.D."/>
        </authorList>
    </citation>
    <scope>NUCLEOTIDE SEQUENCE [LARGE SCALE GENOMIC DNA]</scope>
    <source>
        <strain evidence="11 12">DSM 18605</strain>
    </source>
</reference>
<protein>
    <recommendedName>
        <fullName evidence="6">Polyphosphate kinase</fullName>
        <ecNumber evidence="6">2.7.4.1</ecNumber>
    </recommendedName>
</protein>
<evidence type="ECO:0000259" key="10">
    <source>
        <dbReference type="Pfam" id="PF17941"/>
    </source>
</evidence>
<dbReference type="Pfam" id="PF17941">
    <property type="entry name" value="PP_kinase_C_1"/>
    <property type="match status" value="1"/>
</dbReference>
<organism evidence="11 12">
    <name type="scientific">Chryseobacterium luteum</name>
    <dbReference type="NCBI Taxonomy" id="421531"/>
    <lineage>
        <taxon>Bacteria</taxon>
        <taxon>Pseudomonadati</taxon>
        <taxon>Bacteroidota</taxon>
        <taxon>Flavobacteriia</taxon>
        <taxon>Flavobacteriales</taxon>
        <taxon>Weeksellaceae</taxon>
        <taxon>Chryseobacterium group</taxon>
        <taxon>Chryseobacterium</taxon>
    </lineage>
</organism>
<dbReference type="Pfam" id="PF13090">
    <property type="entry name" value="PP_kinase_C"/>
    <property type="match status" value="1"/>
</dbReference>
<dbReference type="InterPro" id="IPR025198">
    <property type="entry name" value="PPK_N_dom"/>
</dbReference>
<keyword evidence="2 6" id="KW-0808">Transferase</keyword>
<evidence type="ECO:0000256" key="3">
    <source>
        <dbReference type="ARBA" id="ARBA00022741"/>
    </source>
</evidence>
<dbReference type="SUPFAM" id="SSF56024">
    <property type="entry name" value="Phospholipase D/nuclease"/>
    <property type="match status" value="2"/>
</dbReference>
<feature type="domain" description="Polyphosphate kinase C-terminal" evidence="9">
    <location>
        <begin position="493"/>
        <end position="653"/>
    </location>
</feature>
<dbReference type="RefSeq" id="WP_034708026.1">
    <property type="nucleotide sequence ID" value="NZ_JPRO01000036.1"/>
</dbReference>
<dbReference type="PANTHER" id="PTHR30218:SF0">
    <property type="entry name" value="POLYPHOSPHATE KINASE"/>
    <property type="match status" value="1"/>
</dbReference>
<dbReference type="InterPro" id="IPR003414">
    <property type="entry name" value="PP_kinase"/>
</dbReference>
<comment type="catalytic activity">
    <reaction evidence="6">
        <text>[phosphate](n) + ATP = [phosphate](n+1) + ADP</text>
        <dbReference type="Rhea" id="RHEA:19573"/>
        <dbReference type="Rhea" id="RHEA-COMP:9859"/>
        <dbReference type="Rhea" id="RHEA-COMP:14280"/>
        <dbReference type="ChEBI" id="CHEBI:16838"/>
        <dbReference type="ChEBI" id="CHEBI:30616"/>
        <dbReference type="ChEBI" id="CHEBI:456216"/>
        <dbReference type="EC" id="2.7.4.1"/>
    </reaction>
</comment>
<dbReference type="GO" id="GO:0009358">
    <property type="term" value="C:polyphosphate kinase complex"/>
    <property type="evidence" value="ECO:0007669"/>
    <property type="project" value="InterPro"/>
</dbReference>
<dbReference type="Proteomes" id="UP000028703">
    <property type="component" value="Unassembled WGS sequence"/>
</dbReference>
<proteinExistence type="inferred from homology"/>